<protein>
    <submittedName>
        <fullName evidence="1">Uncharacterized protein</fullName>
    </submittedName>
</protein>
<dbReference type="EMBL" id="JASPKY010000884">
    <property type="protein sequence ID" value="KAK9680549.1"/>
    <property type="molecule type" value="Genomic_DNA"/>
</dbReference>
<organism evidence="1 2">
    <name type="scientific">Popillia japonica</name>
    <name type="common">Japanese beetle</name>
    <dbReference type="NCBI Taxonomy" id="7064"/>
    <lineage>
        <taxon>Eukaryota</taxon>
        <taxon>Metazoa</taxon>
        <taxon>Ecdysozoa</taxon>
        <taxon>Arthropoda</taxon>
        <taxon>Hexapoda</taxon>
        <taxon>Insecta</taxon>
        <taxon>Pterygota</taxon>
        <taxon>Neoptera</taxon>
        <taxon>Endopterygota</taxon>
        <taxon>Coleoptera</taxon>
        <taxon>Polyphaga</taxon>
        <taxon>Scarabaeiformia</taxon>
        <taxon>Scarabaeidae</taxon>
        <taxon>Rutelinae</taxon>
        <taxon>Popillia</taxon>
    </lineage>
</organism>
<sequence>MSLAYYLFILKFLPELDERSYKYFIRLVIHFCESVTISCACVTEFLYKKDVYWECGGFLAFGGAVKPPITFDGGNVGVNFGGYHASAGLGGLLGGGAFGGLHAEAGTPYGQTAGAGLGGVVTKGIYIPLEFLKYSVGRFMLAMFWFDKEIYLFQITLVTIL</sequence>
<evidence type="ECO:0000313" key="2">
    <source>
        <dbReference type="Proteomes" id="UP001458880"/>
    </source>
</evidence>
<proteinExistence type="predicted"/>
<name>A0AAW1HUU3_POPJA</name>
<comment type="caution">
    <text evidence="1">The sequence shown here is derived from an EMBL/GenBank/DDBJ whole genome shotgun (WGS) entry which is preliminary data.</text>
</comment>
<evidence type="ECO:0000313" key="1">
    <source>
        <dbReference type="EMBL" id="KAK9680549.1"/>
    </source>
</evidence>
<dbReference type="Proteomes" id="UP001458880">
    <property type="component" value="Unassembled WGS sequence"/>
</dbReference>
<reference evidence="1 2" key="1">
    <citation type="journal article" date="2024" name="BMC Genomics">
        <title>De novo assembly and annotation of Popillia japonica's genome with initial clues to its potential as an invasive pest.</title>
        <authorList>
            <person name="Cucini C."/>
            <person name="Boschi S."/>
            <person name="Funari R."/>
            <person name="Cardaioli E."/>
            <person name="Iannotti N."/>
            <person name="Marturano G."/>
            <person name="Paoli F."/>
            <person name="Bruttini M."/>
            <person name="Carapelli A."/>
            <person name="Frati F."/>
            <person name="Nardi F."/>
        </authorList>
    </citation>
    <scope>NUCLEOTIDE SEQUENCE [LARGE SCALE GENOMIC DNA]</scope>
    <source>
        <strain evidence="1">DMR45628</strain>
    </source>
</reference>
<gene>
    <name evidence="1" type="ORF">QE152_g39007</name>
</gene>
<accession>A0AAW1HUU3</accession>
<dbReference type="AlphaFoldDB" id="A0AAW1HUU3"/>
<keyword evidence="2" id="KW-1185">Reference proteome</keyword>